<dbReference type="PANTHER" id="PTHR43498:SF1">
    <property type="entry name" value="COB--COM HETERODISULFIDE REDUCTASE IRON-SULFUR SUBUNIT A"/>
    <property type="match status" value="1"/>
</dbReference>
<keyword evidence="4" id="KW-0408">Iron</keyword>
<keyword evidence="5" id="KW-0411">Iron-sulfur</keyword>
<keyword evidence="2" id="KW-0479">Metal-binding</keyword>
<dbReference type="InterPro" id="IPR039650">
    <property type="entry name" value="HdrA-like"/>
</dbReference>
<proteinExistence type="predicted"/>
<evidence type="ECO:0000256" key="5">
    <source>
        <dbReference type="ARBA" id="ARBA00023014"/>
    </source>
</evidence>
<comment type="caution">
    <text evidence="6">The sequence shown here is derived from an EMBL/GenBank/DDBJ whole genome shotgun (WGS) entry which is preliminary data.</text>
</comment>
<keyword evidence="3 6" id="KW-0560">Oxidoreductase</keyword>
<evidence type="ECO:0000256" key="2">
    <source>
        <dbReference type="ARBA" id="ARBA00022723"/>
    </source>
</evidence>
<gene>
    <name evidence="6" type="ORF">ACFQ2I_07170</name>
</gene>
<sequence>MTDFSQLYYYQRDEQSDQPNPVTADLCIYGGTPAGVAAAIQGRRMGLRVVIAEFSRNIGGITASGLGATDFGRKSAIGGIAREFYMKLGAMYDPQDGDGTSWHFAPSVAQNIFNEWLAQEDVPVYFEQHLASVESTNGKISAITMENGQVFKARMFIDASYEGDLMARAGVSYTVGREGNSVYGETRNGIQFGSPYHMFNTRIDPYMIEGKPDSGLLPGIADIEPGVQGQGDHSIQAYNFRICLTDVPGNRVAFPEPPGYDPQQFELLSRYIRSGIWDAMRLHVRMPNGKTDLNNFGAVSTDYIGANHAWPDANYATREKLFQDHVRYNLGMLYFLANDDSVPAHVREEVGQWGLPADEFMDTANWPHQLYIREARRMVAEEVMTELHCRGLRVAEDSIGLASYMMDSHNCRRLVINGACVNEGDVEIKIEAPYPVSYRAIVPKGEQCQNLLVPVCLSASHIAYGSIRMEPVFMVLGQAAATAAAIALEEDRAVQDIEYGILRDSLLKDGQVL</sequence>
<dbReference type="InterPro" id="IPR036188">
    <property type="entry name" value="FAD/NAD-bd_sf"/>
</dbReference>
<dbReference type="RefSeq" id="WP_377563138.1">
    <property type="nucleotide sequence ID" value="NZ_JBHTJZ010000007.1"/>
</dbReference>
<keyword evidence="7" id="KW-1185">Reference proteome</keyword>
<reference evidence="7" key="1">
    <citation type="journal article" date="2019" name="Int. J. Syst. Evol. Microbiol.">
        <title>The Global Catalogue of Microorganisms (GCM) 10K type strain sequencing project: providing services to taxonomists for standard genome sequencing and annotation.</title>
        <authorList>
            <consortium name="The Broad Institute Genomics Platform"/>
            <consortium name="The Broad Institute Genome Sequencing Center for Infectious Disease"/>
            <person name="Wu L."/>
            <person name="Ma J."/>
        </authorList>
    </citation>
    <scope>NUCLEOTIDE SEQUENCE [LARGE SCALE GENOMIC DNA]</scope>
    <source>
        <strain evidence="7">CCUG 59129</strain>
    </source>
</reference>
<dbReference type="Pfam" id="PF12831">
    <property type="entry name" value="FAD_oxidored"/>
    <property type="match status" value="1"/>
</dbReference>
<dbReference type="Gene3D" id="3.50.50.60">
    <property type="entry name" value="FAD/NAD(P)-binding domain"/>
    <property type="match status" value="1"/>
</dbReference>
<accession>A0ABW3HNX5</accession>
<protein>
    <submittedName>
        <fullName evidence="6">FAD-dependent oxidoreductase</fullName>
        <ecNumber evidence="6">1.-.-.-</ecNumber>
    </submittedName>
</protein>
<evidence type="ECO:0000313" key="7">
    <source>
        <dbReference type="Proteomes" id="UP001596989"/>
    </source>
</evidence>
<keyword evidence="1" id="KW-0004">4Fe-4S</keyword>
<dbReference type="EC" id="1.-.-.-" evidence="6"/>
<dbReference type="GO" id="GO:0016491">
    <property type="term" value="F:oxidoreductase activity"/>
    <property type="evidence" value="ECO:0007669"/>
    <property type="project" value="UniProtKB-KW"/>
</dbReference>
<name>A0ABW3HNX5_9BACL</name>
<dbReference type="SUPFAM" id="SSF51905">
    <property type="entry name" value="FAD/NAD(P)-binding domain"/>
    <property type="match status" value="1"/>
</dbReference>
<evidence type="ECO:0000313" key="6">
    <source>
        <dbReference type="EMBL" id="MFD0959166.1"/>
    </source>
</evidence>
<organism evidence="6 7">
    <name type="scientific">Paenibacillus chungangensis</name>
    <dbReference type="NCBI Taxonomy" id="696535"/>
    <lineage>
        <taxon>Bacteria</taxon>
        <taxon>Bacillati</taxon>
        <taxon>Bacillota</taxon>
        <taxon>Bacilli</taxon>
        <taxon>Bacillales</taxon>
        <taxon>Paenibacillaceae</taxon>
        <taxon>Paenibacillus</taxon>
    </lineage>
</organism>
<evidence type="ECO:0000256" key="4">
    <source>
        <dbReference type="ARBA" id="ARBA00023004"/>
    </source>
</evidence>
<dbReference type="EMBL" id="JBHTJZ010000007">
    <property type="protein sequence ID" value="MFD0959166.1"/>
    <property type="molecule type" value="Genomic_DNA"/>
</dbReference>
<evidence type="ECO:0000256" key="3">
    <source>
        <dbReference type="ARBA" id="ARBA00023002"/>
    </source>
</evidence>
<dbReference type="PANTHER" id="PTHR43498">
    <property type="entry name" value="FERREDOXIN:COB-COM HETERODISULFIDE REDUCTASE SUBUNIT A"/>
    <property type="match status" value="1"/>
</dbReference>
<evidence type="ECO:0000256" key="1">
    <source>
        <dbReference type="ARBA" id="ARBA00022485"/>
    </source>
</evidence>
<dbReference type="Proteomes" id="UP001596989">
    <property type="component" value="Unassembled WGS sequence"/>
</dbReference>